<accession>A0A815J8Z4</accession>
<dbReference type="Proteomes" id="UP000663845">
    <property type="component" value="Unassembled WGS sequence"/>
</dbReference>
<dbReference type="EMBL" id="CAJOBB010000538">
    <property type="protein sequence ID" value="CAF3701403.1"/>
    <property type="molecule type" value="Genomic_DNA"/>
</dbReference>
<proteinExistence type="predicted"/>
<sequence>MMNSRANVRPYNPHVLIGNWLEDRVMEEEVLNNFLDKRYSGQLASQKMTEVERMSQSFPLSVSGGDGSLRFGHQTMLANAWTHSAQYTGEKSQLNCCLALGIPHSSGKDDGATEVTATGTTSVRPTARSAFIIQRPNLAVDSQTVKYGDEVMISDTNGQLFLSCVRSSTRSARTCDVIFTNNRNRDSIWVIMHPSSHLRLEFEGTEVKIDDKVVLAHASSNKCLSVNEEHSNRSPYGREYELLCELSTGSNSSYKSPILWKFQTQSAY</sequence>
<dbReference type="EMBL" id="CAJNOG010000495">
    <property type="protein sequence ID" value="CAF1270434.1"/>
    <property type="molecule type" value="Genomic_DNA"/>
</dbReference>
<dbReference type="PANTHER" id="PTHR24274:SF1">
    <property type="entry name" value="CILIA- AND FLAGELLA-ASSOCIATED PROTEIN 161"/>
    <property type="match status" value="1"/>
</dbReference>
<evidence type="ECO:0000313" key="4">
    <source>
        <dbReference type="EMBL" id="CAF3701403.1"/>
    </source>
</evidence>
<dbReference type="Proteomes" id="UP000663860">
    <property type="component" value="Unassembled WGS sequence"/>
</dbReference>
<dbReference type="InterPro" id="IPR036300">
    <property type="entry name" value="MIR_dom_sf"/>
</dbReference>
<dbReference type="GO" id="GO:0060271">
    <property type="term" value="P:cilium assembly"/>
    <property type="evidence" value="ECO:0007669"/>
    <property type="project" value="TreeGrafter"/>
</dbReference>
<dbReference type="SUPFAM" id="SSF82109">
    <property type="entry name" value="MIR domain"/>
    <property type="match status" value="1"/>
</dbReference>
<evidence type="ECO:0000313" key="1">
    <source>
        <dbReference type="EMBL" id="CAF1246907.1"/>
    </source>
</evidence>
<evidence type="ECO:0000313" key="2">
    <source>
        <dbReference type="EMBL" id="CAF1270434.1"/>
    </source>
</evidence>
<evidence type="ECO:0000313" key="5">
    <source>
        <dbReference type="Proteomes" id="UP000663891"/>
    </source>
</evidence>
<name>A0A815J8Z4_9BILA</name>
<dbReference type="OrthoDB" id="2126411at2759"/>
<dbReference type="GO" id="GO:0031514">
    <property type="term" value="C:motile cilium"/>
    <property type="evidence" value="ECO:0007669"/>
    <property type="project" value="TreeGrafter"/>
</dbReference>
<gene>
    <name evidence="1" type="ORF">IZO911_LOCUS31123</name>
    <name evidence="2" type="ORF">JYZ213_LOCUS30664</name>
    <name evidence="4" type="ORF">KXQ929_LOCUS11069</name>
    <name evidence="3" type="ORF">VCS650_LOCUS35141</name>
</gene>
<dbReference type="AlphaFoldDB" id="A0A815J8Z4"/>
<dbReference type="Gene3D" id="2.80.10.50">
    <property type="match status" value="1"/>
</dbReference>
<dbReference type="EMBL" id="CAJNON010000777">
    <property type="protein sequence ID" value="CAF1376169.1"/>
    <property type="molecule type" value="Genomic_DNA"/>
</dbReference>
<protein>
    <submittedName>
        <fullName evidence="3">Uncharacterized protein</fullName>
    </submittedName>
</protein>
<dbReference type="Proteomes" id="UP000663891">
    <property type="component" value="Unassembled WGS sequence"/>
</dbReference>
<comment type="caution">
    <text evidence="3">The sequence shown here is derived from an EMBL/GenBank/DDBJ whole genome shotgun (WGS) entry which is preliminary data.</text>
</comment>
<organism evidence="3 5">
    <name type="scientific">Adineta steineri</name>
    <dbReference type="NCBI Taxonomy" id="433720"/>
    <lineage>
        <taxon>Eukaryota</taxon>
        <taxon>Metazoa</taxon>
        <taxon>Spiralia</taxon>
        <taxon>Gnathifera</taxon>
        <taxon>Rotifera</taxon>
        <taxon>Eurotatoria</taxon>
        <taxon>Bdelloidea</taxon>
        <taxon>Adinetida</taxon>
        <taxon>Adinetidae</taxon>
        <taxon>Adineta</taxon>
    </lineage>
</organism>
<dbReference type="InterPro" id="IPR055325">
    <property type="entry name" value="CF161"/>
</dbReference>
<dbReference type="Proteomes" id="UP000663868">
    <property type="component" value="Unassembled WGS sequence"/>
</dbReference>
<evidence type="ECO:0000313" key="3">
    <source>
        <dbReference type="EMBL" id="CAF1376169.1"/>
    </source>
</evidence>
<dbReference type="Pfam" id="PF24569">
    <property type="entry name" value="CFAP161"/>
    <property type="match status" value="1"/>
</dbReference>
<reference evidence="3" key="1">
    <citation type="submission" date="2021-02" db="EMBL/GenBank/DDBJ databases">
        <authorList>
            <person name="Nowell W R."/>
        </authorList>
    </citation>
    <scope>NUCLEOTIDE SEQUENCE</scope>
</reference>
<dbReference type="EMBL" id="CAJNOE010000501">
    <property type="protein sequence ID" value="CAF1246907.1"/>
    <property type="molecule type" value="Genomic_DNA"/>
</dbReference>
<dbReference type="PANTHER" id="PTHR24274">
    <property type="entry name" value="CILIA- AND FLAGELLA-ASSOCIATED PROTEIN 161"/>
    <property type="match status" value="1"/>
</dbReference>